<dbReference type="RefSeq" id="WP_280321066.1">
    <property type="nucleotide sequence ID" value="NZ_CP118605.1"/>
</dbReference>
<feature type="chain" id="PRO_5046526933" evidence="1">
    <location>
        <begin position="21"/>
        <end position="360"/>
    </location>
</feature>
<dbReference type="InterPro" id="IPR010297">
    <property type="entry name" value="DUF900_hydrolase"/>
</dbReference>
<dbReference type="Proteomes" id="UP001236500">
    <property type="component" value="Chromosome"/>
</dbReference>
<accession>A0ABY8NE86</accession>
<sequence length="360" mass="40819">MSLKITTVVGALLFTIVGCAIHNTPDTLKTSEMNNPNEVSSRNFNAFVDQNGTFYPPNWKKENGSPCKIYCWNIHYSLIATAASKGNDAVENLSIKEAQILENMRVKLEDANRVYILVHGYNNDAKTSRNNYDTIKNHIEFQENDVVIEFFWDGLVSKSSLWGDAKIWFRATGYSQLAGSEGLRDILNLIENKEIIIISHSRGASVALSALSNPPYSKEFAEDTLEFHTVDVYQTERLQDNKNIIKLLMLAPAIGDVDFRVPDHLTKMSYREFGDQLTKISYTVNPNDKVLKKFLDKPNVSGKFNPTDLGFDEKSGEKLKAHYGIIQSYDFSETKSHKFDKYIENENFKLMLSDLGVDVK</sequence>
<dbReference type="GO" id="GO:0016787">
    <property type="term" value="F:hydrolase activity"/>
    <property type="evidence" value="ECO:0007669"/>
    <property type="project" value="UniProtKB-KW"/>
</dbReference>
<dbReference type="SUPFAM" id="SSF53474">
    <property type="entry name" value="alpha/beta-Hydrolases"/>
    <property type="match status" value="1"/>
</dbReference>
<gene>
    <name evidence="2" type="ORF">PVT68_02755</name>
</gene>
<organism evidence="2 3">
    <name type="scientific">Microbulbifer bruguierae</name>
    <dbReference type="NCBI Taxonomy" id="3029061"/>
    <lineage>
        <taxon>Bacteria</taxon>
        <taxon>Pseudomonadati</taxon>
        <taxon>Pseudomonadota</taxon>
        <taxon>Gammaproteobacteria</taxon>
        <taxon>Cellvibrionales</taxon>
        <taxon>Microbulbiferaceae</taxon>
        <taxon>Microbulbifer</taxon>
    </lineage>
</organism>
<dbReference type="InterPro" id="IPR029058">
    <property type="entry name" value="AB_hydrolase_fold"/>
</dbReference>
<dbReference type="EMBL" id="CP118605">
    <property type="protein sequence ID" value="WGL17228.1"/>
    <property type="molecule type" value="Genomic_DNA"/>
</dbReference>
<proteinExistence type="predicted"/>
<dbReference type="Pfam" id="PF05990">
    <property type="entry name" value="DUF900"/>
    <property type="match status" value="1"/>
</dbReference>
<dbReference type="Gene3D" id="3.40.50.1820">
    <property type="entry name" value="alpha/beta hydrolase"/>
    <property type="match status" value="1"/>
</dbReference>
<evidence type="ECO:0000313" key="2">
    <source>
        <dbReference type="EMBL" id="WGL17228.1"/>
    </source>
</evidence>
<keyword evidence="1" id="KW-0732">Signal</keyword>
<name>A0ABY8NE86_9GAMM</name>
<reference evidence="2 3" key="1">
    <citation type="submission" date="2023-02" db="EMBL/GenBank/DDBJ databases">
        <title>Description and genomic characterization of Microbulbifer bruguierae sp. nov., isolated from the sediment of mangrove plant Bruguiera sexangula.</title>
        <authorList>
            <person name="Long M."/>
        </authorList>
    </citation>
    <scope>NUCLEOTIDE SEQUENCE [LARGE SCALE GENOMIC DNA]</scope>
    <source>
        <strain evidence="2 3">H12</strain>
    </source>
</reference>
<keyword evidence="2" id="KW-0378">Hydrolase</keyword>
<keyword evidence="3" id="KW-1185">Reference proteome</keyword>
<dbReference type="PROSITE" id="PS51257">
    <property type="entry name" value="PROKAR_LIPOPROTEIN"/>
    <property type="match status" value="1"/>
</dbReference>
<evidence type="ECO:0000256" key="1">
    <source>
        <dbReference type="SAM" id="SignalP"/>
    </source>
</evidence>
<feature type="signal peptide" evidence="1">
    <location>
        <begin position="1"/>
        <end position="20"/>
    </location>
</feature>
<evidence type="ECO:0000313" key="3">
    <source>
        <dbReference type="Proteomes" id="UP001236500"/>
    </source>
</evidence>
<protein>
    <submittedName>
        <fullName evidence="2">Alpha/beta hydrolase</fullName>
    </submittedName>
</protein>